<dbReference type="SUPFAM" id="SSF46689">
    <property type="entry name" value="Homeodomain-like"/>
    <property type="match status" value="1"/>
</dbReference>
<keyword evidence="1 2" id="KW-0238">DNA-binding</keyword>
<dbReference type="PATRIC" id="fig|1395513.3.peg.3023"/>
<name>V6IWE2_9BACL</name>
<evidence type="ECO:0000256" key="2">
    <source>
        <dbReference type="PROSITE-ProRule" id="PRU00335"/>
    </source>
</evidence>
<sequence>MEESKEKAILTAAIHEFAVKGFDQASTNQIAKSAGASKGLIFHYYDSKEKLFEASINYALDFSMKELDFKKWDMEGNLIEKLKGYCEQEFLFCKKYPDIYQLLIAAFTKPPKQLSEKLTNLFTELMAMAPEFFQKVIDGLDLKDDVDTNTLQAVLMSHYQFYSGQSMGYLKEHPEATIDDLKPFIDQFLNMLAMSLRGLLKNEDV</sequence>
<dbReference type="GO" id="GO:0003677">
    <property type="term" value="F:DNA binding"/>
    <property type="evidence" value="ECO:0007669"/>
    <property type="project" value="UniProtKB-UniRule"/>
</dbReference>
<dbReference type="Pfam" id="PF00440">
    <property type="entry name" value="TetR_N"/>
    <property type="match status" value="1"/>
</dbReference>
<evidence type="ECO:0000256" key="1">
    <source>
        <dbReference type="ARBA" id="ARBA00023125"/>
    </source>
</evidence>
<dbReference type="OrthoDB" id="9780939at2"/>
<dbReference type="AlphaFoldDB" id="V6IWE2"/>
<dbReference type="PRINTS" id="PR00455">
    <property type="entry name" value="HTHTETR"/>
</dbReference>
<protein>
    <submittedName>
        <fullName evidence="4">TetR family transcriptional regulator</fullName>
    </submittedName>
</protein>
<dbReference type="InterPro" id="IPR050109">
    <property type="entry name" value="HTH-type_TetR-like_transc_reg"/>
</dbReference>
<dbReference type="InterPro" id="IPR036271">
    <property type="entry name" value="Tet_transcr_reg_TetR-rel_C_sf"/>
</dbReference>
<evidence type="ECO:0000313" key="4">
    <source>
        <dbReference type="EMBL" id="EST10866.1"/>
    </source>
</evidence>
<dbReference type="PANTHER" id="PTHR30328">
    <property type="entry name" value="TRANSCRIPTIONAL REPRESSOR"/>
    <property type="match status" value="1"/>
</dbReference>
<dbReference type="Gene3D" id="1.10.10.60">
    <property type="entry name" value="Homeodomain-like"/>
    <property type="match status" value="1"/>
</dbReference>
<reference evidence="4 5" key="1">
    <citation type="journal article" date="2013" name="Genome Announc.">
        <title>Genome Sequence of Sporolactobacillus laevolacticus DSM442, an Efficient Polymer-Grade D-Lactate Producer from Agricultural Waste Cottonseed as a Nitrogen Source.</title>
        <authorList>
            <person name="Wang H."/>
            <person name="Wang L."/>
            <person name="Ju J."/>
            <person name="Yu B."/>
            <person name="Ma Y."/>
        </authorList>
    </citation>
    <scope>NUCLEOTIDE SEQUENCE [LARGE SCALE GENOMIC DNA]</scope>
    <source>
        <strain evidence="4 5">DSM 442</strain>
    </source>
</reference>
<keyword evidence="5" id="KW-1185">Reference proteome</keyword>
<proteinExistence type="predicted"/>
<dbReference type="GO" id="GO:0006355">
    <property type="term" value="P:regulation of DNA-templated transcription"/>
    <property type="evidence" value="ECO:0007669"/>
    <property type="project" value="UniProtKB-ARBA"/>
</dbReference>
<organism evidence="4 5">
    <name type="scientific">Sporolactobacillus laevolacticus DSM 442</name>
    <dbReference type="NCBI Taxonomy" id="1395513"/>
    <lineage>
        <taxon>Bacteria</taxon>
        <taxon>Bacillati</taxon>
        <taxon>Bacillota</taxon>
        <taxon>Bacilli</taxon>
        <taxon>Bacillales</taxon>
        <taxon>Sporolactobacillaceae</taxon>
        <taxon>Sporolactobacillus</taxon>
    </lineage>
</organism>
<dbReference type="Gene3D" id="1.10.357.10">
    <property type="entry name" value="Tetracycline Repressor, domain 2"/>
    <property type="match status" value="1"/>
</dbReference>
<evidence type="ECO:0000259" key="3">
    <source>
        <dbReference type="PROSITE" id="PS50977"/>
    </source>
</evidence>
<dbReference type="STRING" id="1395513.P343_14885"/>
<gene>
    <name evidence="4" type="ORF">P343_14885</name>
</gene>
<dbReference type="InterPro" id="IPR009057">
    <property type="entry name" value="Homeodomain-like_sf"/>
</dbReference>
<dbReference type="PANTHER" id="PTHR30328:SF54">
    <property type="entry name" value="HTH-TYPE TRANSCRIPTIONAL REPRESSOR SCO4008"/>
    <property type="match status" value="1"/>
</dbReference>
<dbReference type="EMBL" id="AWTC01000016">
    <property type="protein sequence ID" value="EST10866.1"/>
    <property type="molecule type" value="Genomic_DNA"/>
</dbReference>
<dbReference type="Proteomes" id="UP000018296">
    <property type="component" value="Unassembled WGS sequence"/>
</dbReference>
<comment type="caution">
    <text evidence="4">The sequence shown here is derived from an EMBL/GenBank/DDBJ whole genome shotgun (WGS) entry which is preliminary data.</text>
</comment>
<dbReference type="SUPFAM" id="SSF48498">
    <property type="entry name" value="Tetracyclin repressor-like, C-terminal domain"/>
    <property type="match status" value="1"/>
</dbReference>
<dbReference type="RefSeq" id="WP_023511202.1">
    <property type="nucleotide sequence ID" value="NZ_AWTC01000016.1"/>
</dbReference>
<dbReference type="PROSITE" id="PS50977">
    <property type="entry name" value="HTH_TETR_2"/>
    <property type="match status" value="1"/>
</dbReference>
<dbReference type="eggNOG" id="COG1309">
    <property type="taxonomic scope" value="Bacteria"/>
</dbReference>
<accession>V6IWE2</accession>
<feature type="domain" description="HTH tetR-type" evidence="3">
    <location>
        <begin position="3"/>
        <end position="63"/>
    </location>
</feature>
<feature type="DNA-binding region" description="H-T-H motif" evidence="2">
    <location>
        <begin position="26"/>
        <end position="45"/>
    </location>
</feature>
<dbReference type="InterPro" id="IPR001647">
    <property type="entry name" value="HTH_TetR"/>
</dbReference>
<evidence type="ECO:0000313" key="5">
    <source>
        <dbReference type="Proteomes" id="UP000018296"/>
    </source>
</evidence>